<accession>E1IBS4</accession>
<feature type="signal peptide" evidence="1">
    <location>
        <begin position="1"/>
        <end position="20"/>
    </location>
</feature>
<evidence type="ECO:0000313" key="2">
    <source>
        <dbReference type="EMBL" id="EFO81376.1"/>
    </source>
</evidence>
<dbReference type="Gene3D" id="2.60.40.10">
    <property type="entry name" value="Immunoglobulins"/>
    <property type="match status" value="3"/>
</dbReference>
<comment type="caution">
    <text evidence="2">The sequence shown here is derived from an EMBL/GenBank/DDBJ whole genome shotgun (WGS) entry which is preliminary data.</text>
</comment>
<protein>
    <submittedName>
        <fullName evidence="2">Uncharacterized protein</fullName>
    </submittedName>
</protein>
<keyword evidence="1" id="KW-0732">Signal</keyword>
<reference evidence="2 3" key="1">
    <citation type="journal article" date="2011" name="J. Bacteriol.">
        <title>Draft genome sequence of the anoxygenic filamentous phototrophic bacterium Oscillochloris trichoides subsp. DG-6.</title>
        <authorList>
            <person name="Kuznetsov B.B."/>
            <person name="Ivanovsky R.N."/>
            <person name="Keppen O.I."/>
            <person name="Sukhacheva M.V."/>
            <person name="Bumazhkin B.K."/>
            <person name="Patutina E.O."/>
            <person name="Beletsky A.V."/>
            <person name="Mardanov A.V."/>
            <person name="Baslerov R.V."/>
            <person name="Panteleeva A.N."/>
            <person name="Kolganova T.V."/>
            <person name="Ravin N.V."/>
            <person name="Skryabin K.G."/>
        </authorList>
    </citation>
    <scope>NUCLEOTIDE SEQUENCE [LARGE SCALE GENOMIC DNA]</scope>
    <source>
        <strain evidence="2 3">DG-6</strain>
    </source>
</reference>
<feature type="chain" id="PRO_5003146918" evidence="1">
    <location>
        <begin position="21"/>
        <end position="1509"/>
    </location>
</feature>
<dbReference type="Proteomes" id="UP000054010">
    <property type="component" value="Unassembled WGS sequence"/>
</dbReference>
<proteinExistence type="predicted"/>
<organism evidence="2 3">
    <name type="scientific">Oscillochloris trichoides DG-6</name>
    <dbReference type="NCBI Taxonomy" id="765420"/>
    <lineage>
        <taxon>Bacteria</taxon>
        <taxon>Bacillati</taxon>
        <taxon>Chloroflexota</taxon>
        <taxon>Chloroflexia</taxon>
        <taxon>Chloroflexales</taxon>
        <taxon>Chloroflexineae</taxon>
        <taxon>Oscillochloridaceae</taxon>
        <taxon>Oscillochloris</taxon>
    </lineage>
</organism>
<name>E1IBS4_9CHLR</name>
<evidence type="ECO:0000256" key="1">
    <source>
        <dbReference type="SAM" id="SignalP"/>
    </source>
</evidence>
<evidence type="ECO:0000313" key="3">
    <source>
        <dbReference type="Proteomes" id="UP000054010"/>
    </source>
</evidence>
<dbReference type="InterPro" id="IPR013783">
    <property type="entry name" value="Ig-like_fold"/>
</dbReference>
<dbReference type="EMBL" id="ADVR01000014">
    <property type="protein sequence ID" value="EFO81376.1"/>
    <property type="molecule type" value="Genomic_DNA"/>
</dbReference>
<dbReference type="HOGENOM" id="CLU_248269_0_0_0"/>
<sequence>MVAVVVGILAILALTPTAQAQEGMSTLAVDLSGTWYKDITVEVYSSDGVNGTVGTLLWAKGNQHGALRTYSINPGTYDVRLVQGNQTWIQDDLRCDSGSTCTVADFRQTLTLDLSGTWYKDISVQLNMAGGQQIWAVGNQHGATRTYNVLAGTYDVVLTQGTQSSPPISVSCTTPGAESCSAAVPRTTLTVDLNGTWYKDISVALYRDNNSDPSVETLLWTVGNQHGATRTYNVLEGTYDVVLTQGAQSNTISGIDCRTTSCSPTVPRKILTVDLSGTWYKDISVQLNTASGQQIWMVGNQHGANREYNVLEGTYQIVLTQGPQSNSNQPISVTCTTEVLGAESCSAAVPRKTLTVDLNGTWYKDISVALYRDNNSEPSVETLLWTVGNQHGATRTYNVLEGTYDVVLTQGTQSNTIGGIDCRTSDCIATVPSAILTVDLKGTWYKDISVQLKIAGSGSDKLWEVGNQHGATRTYNVLAGTYDVVLTQGSQTYPVNAIQCTPAGPCSAGDVIADLPLDLRLNLSTSITTSLYQDGSSTQIWSVGNQHGAERHYNVLKATYDVVATAGGKDYRWKNVNCLGEVCVLGNSTLTVDFTGINSVHAYIYKSDNKPNLITGPQVAEQTWKNNTAAFANLPSGLYDIKVVKGSQTKIIDNVIVLGTNPVLNDIVATLTVEFPGISSVHTYVRTTDGGAVDERTWKDNNVAIPVLKGTYNVVVVKGAQQKLIERVDCTGNACSVTNIVAQLTVEFPGISSVHTYVKTTDTGGAVDERTWKDNNVTIPVLKGTYKVVVVKGAQQNTYDVDCSTGSCTLTQNQVVATLTVHFPGITGVHTYVKTTNGGAVDERTYQNDGLTTIPVLKAQNPEKSLYKVVVVKGAQQNTYDVDCSTGSCTLTKDQVVATLTVHFTGITGVHTYVKTTGGAAVDERTYQNNGSTTIPVLKAQDPEKSLYKVVVVKGAQQNTYDVDCSTGSCTLTKDQVVATLMVNFPGITGVHTYVKTTNGGAVDERTYQNNGSTTIPVLKAQDPEKSLYKVVVVKGAQQNIYDVDCSTGSCTINGTVSNFTLHFPGKSSVHVYLRLNDGISGTYGAAVDERTYQKDKTTFAALKGTYDVLVRIGNESYVLDAVNLNNDTAVYTLTIVKLLNSKGALIATDVPVPVDYYGGTWKPLGATTNGVLSVALPGAPANYSFRLTYAGARQEKWQNLAKDPIVTFQTVNVTMKLRDSSKNLITGTTETVQYYTGTWLNFGTDGKMTDGQVSMELLPLNYSFRMSYAGARQEKWQNVATNPGVEFQTVSVTMKLVDSSLEKNLITGTTETVQYYTGTWRNFGANGTMTGGQVTMELLPLNYSFRMSYAGARQEKWQNVATNPVVEFQTVSVTMELRDSSNNLITGTTGPVQYYTGTWLNFGANDTLEDGQVKMELLPLNYSFRMSYAGARQEKWQNVGSNTTVTFQTGQVTFSPDVPTRYYTGAWHAFHTDNNMQLLPGNYLFDFASIPDKYYTITGGQENNIVTR</sequence>
<keyword evidence="3" id="KW-1185">Reference proteome</keyword>
<gene>
    <name evidence="2" type="ORF">OSCT_0775</name>
</gene>